<dbReference type="GO" id="GO:0042981">
    <property type="term" value="P:regulation of apoptotic process"/>
    <property type="evidence" value="ECO:0007669"/>
    <property type="project" value="InterPro"/>
</dbReference>
<accession>A0A8B6FB94</accession>
<comment type="caution">
    <text evidence="3">The sequence shown here is derived from an EMBL/GenBank/DDBJ whole genome shotgun (WGS) entry which is preliminary data.</text>
</comment>
<feature type="region of interest" description="Disordered" evidence="1">
    <location>
        <begin position="455"/>
        <end position="475"/>
    </location>
</feature>
<proteinExistence type="predicted"/>
<dbReference type="GO" id="GO:0030729">
    <property type="term" value="F:acetoacetate-CoA ligase activity"/>
    <property type="evidence" value="ECO:0007669"/>
    <property type="project" value="UniProtKB-EC"/>
</dbReference>
<dbReference type="OrthoDB" id="10253869at2759"/>
<dbReference type="InterPro" id="IPR011029">
    <property type="entry name" value="DEATH-like_dom_sf"/>
</dbReference>
<feature type="non-terminal residue" evidence="3">
    <location>
        <position position="703"/>
    </location>
</feature>
<dbReference type="InterPro" id="IPR001315">
    <property type="entry name" value="CARD"/>
</dbReference>
<gene>
    <name evidence="3" type="ORF">MGAL_10B076311</name>
</gene>
<dbReference type="PROSITE" id="PS00455">
    <property type="entry name" value="AMP_BINDING"/>
    <property type="match status" value="1"/>
</dbReference>
<name>A0A8B6FB94_MYTGA</name>
<dbReference type="PANTHER" id="PTHR42921:SF1">
    <property type="entry name" value="ACETOACETYL-COA SYNTHETASE"/>
    <property type="match status" value="1"/>
</dbReference>
<protein>
    <submittedName>
        <fullName evidence="3">Acetoacetyl-CoA synthetase</fullName>
        <ecNumber evidence="3">6.2.1.16</ecNumber>
    </submittedName>
</protein>
<reference evidence="3" key="1">
    <citation type="submission" date="2018-11" db="EMBL/GenBank/DDBJ databases">
        <authorList>
            <person name="Alioto T."/>
            <person name="Alioto T."/>
        </authorList>
    </citation>
    <scope>NUCLEOTIDE SEQUENCE</scope>
</reference>
<dbReference type="CDD" id="cd01671">
    <property type="entry name" value="CARD"/>
    <property type="match status" value="2"/>
</dbReference>
<dbReference type="InterPro" id="IPR042099">
    <property type="entry name" value="ANL_N_sf"/>
</dbReference>
<dbReference type="Proteomes" id="UP000596742">
    <property type="component" value="Unassembled WGS sequence"/>
</dbReference>
<evidence type="ECO:0000313" key="3">
    <source>
        <dbReference type="EMBL" id="VDI47226.1"/>
    </source>
</evidence>
<dbReference type="Gene3D" id="1.10.533.10">
    <property type="entry name" value="Death Domain, Fas"/>
    <property type="match status" value="2"/>
</dbReference>
<evidence type="ECO:0000256" key="1">
    <source>
        <dbReference type="SAM" id="MobiDB-lite"/>
    </source>
</evidence>
<dbReference type="InterPro" id="IPR000873">
    <property type="entry name" value="AMP-dep_synth/lig_dom"/>
</dbReference>
<feature type="compositionally biased region" description="Basic and acidic residues" evidence="1">
    <location>
        <begin position="460"/>
        <end position="469"/>
    </location>
</feature>
<keyword evidence="3" id="KW-0436">Ligase</keyword>
<dbReference type="SUPFAM" id="SSF47986">
    <property type="entry name" value="DEATH domain"/>
    <property type="match status" value="2"/>
</dbReference>
<dbReference type="Pfam" id="PF00619">
    <property type="entry name" value="CARD"/>
    <property type="match status" value="2"/>
</dbReference>
<dbReference type="Gene3D" id="3.40.50.12780">
    <property type="entry name" value="N-terminal domain of ligase-like"/>
    <property type="match status" value="1"/>
</dbReference>
<keyword evidence="4" id="KW-1185">Reference proteome</keyword>
<dbReference type="EC" id="6.2.1.16" evidence="3"/>
<feature type="domain" description="CARD" evidence="2">
    <location>
        <begin position="593"/>
        <end position="676"/>
    </location>
</feature>
<organism evidence="3 4">
    <name type="scientific">Mytilus galloprovincialis</name>
    <name type="common">Mediterranean mussel</name>
    <dbReference type="NCBI Taxonomy" id="29158"/>
    <lineage>
        <taxon>Eukaryota</taxon>
        <taxon>Metazoa</taxon>
        <taxon>Spiralia</taxon>
        <taxon>Lophotrochozoa</taxon>
        <taxon>Mollusca</taxon>
        <taxon>Bivalvia</taxon>
        <taxon>Autobranchia</taxon>
        <taxon>Pteriomorphia</taxon>
        <taxon>Mytilida</taxon>
        <taxon>Mytiloidea</taxon>
        <taxon>Mytilidae</taxon>
        <taxon>Mytilinae</taxon>
        <taxon>Mytilus</taxon>
    </lineage>
</organism>
<dbReference type="SUPFAM" id="SSF56801">
    <property type="entry name" value="Acetyl-CoA synthetase-like"/>
    <property type="match status" value="1"/>
</dbReference>
<dbReference type="EMBL" id="UYJE01006581">
    <property type="protein sequence ID" value="VDI47226.1"/>
    <property type="molecule type" value="Genomic_DNA"/>
</dbReference>
<dbReference type="PANTHER" id="PTHR42921">
    <property type="entry name" value="ACETOACETYL-COA SYNTHETASE"/>
    <property type="match status" value="1"/>
</dbReference>
<evidence type="ECO:0000259" key="2">
    <source>
        <dbReference type="PROSITE" id="PS50209"/>
    </source>
</evidence>
<sequence length="703" mass="81046">EWTILRGFRLVSFTCCYTSISDRVLLKSDQPKIYKICFTGKSEKMSRCGNKRLPLFWDINIQRLDFVIKMSELHAAFTRKYMADTETYKEFHQWSCDNYSEFWEEVFKFTDIIYSQPYSQVVDKEKNIADIPEWFSGCHLNFTENILRYNDDRVAVFATGEGLGVSKMSFRELRESVTRYVTALKKMGVQKGDRVVGYIPNCCEALEAMLAVASIGAVWSSTSPDFGVQGVLDRFTQIRPKVIFSVNAVWYNGKIHNHLDKLAQVVQGLPELEKVVVIPFVPDALFDLSNIKNGCALKDFLPNSDEVTELKFEQVPFNHPLFIMYSSGTTGAPKCMVHSVGGTLLKHMEEHVIQSDMDRDDIMLYYTTVGWMMWNWLVSVLAVGSAIVLYDGSPLVPKDTVLWDLIDEIGITFLGTSAKWLAVMEDRGLKPGEYDNKVSCIIMYLIVSKHLTNFHKHQKPGKDPQKDPESEQTQTVIKDEKQHGLFPYYDDLLHTTVLDKMVLDNLISRCVLMIEDREEIIKPTTQSERNRVLLDILTVRPYGTFHVLKDVLQESYPDNSDIEGLVRRMHYTESFDEHIDCQDIIFHKHSVKLQKNYMVLVHDSDCKTDIVDHLFEAGVLNTEDIEDICNSSLSRQDSNRILYNKLFRKGEDAYKHLLKALEHGQYNELASVVEKTEVPEHDIQRCKIGMLKLRQRQKEKGKH</sequence>
<dbReference type="AlphaFoldDB" id="A0A8B6FB94"/>
<evidence type="ECO:0000313" key="4">
    <source>
        <dbReference type="Proteomes" id="UP000596742"/>
    </source>
</evidence>
<dbReference type="SMART" id="SM00114">
    <property type="entry name" value="CARD"/>
    <property type="match status" value="2"/>
</dbReference>
<dbReference type="Pfam" id="PF00501">
    <property type="entry name" value="AMP-binding"/>
    <property type="match status" value="1"/>
</dbReference>
<dbReference type="PROSITE" id="PS50209">
    <property type="entry name" value="CARD"/>
    <property type="match status" value="2"/>
</dbReference>
<dbReference type="InterPro" id="IPR020845">
    <property type="entry name" value="AMP-binding_CS"/>
</dbReference>
<feature type="domain" description="CARD" evidence="2">
    <location>
        <begin position="477"/>
        <end position="557"/>
    </location>
</feature>